<dbReference type="EMBL" id="CAJNDS010000762">
    <property type="protein sequence ID" value="CAE7232276.1"/>
    <property type="molecule type" value="Genomic_DNA"/>
</dbReference>
<accession>A0A812V2Z9</accession>
<organism evidence="3 4">
    <name type="scientific">Symbiodinium natans</name>
    <dbReference type="NCBI Taxonomy" id="878477"/>
    <lineage>
        <taxon>Eukaryota</taxon>
        <taxon>Sar</taxon>
        <taxon>Alveolata</taxon>
        <taxon>Dinophyceae</taxon>
        <taxon>Suessiales</taxon>
        <taxon>Symbiodiniaceae</taxon>
        <taxon>Symbiodinium</taxon>
    </lineage>
</organism>
<dbReference type="Proteomes" id="UP000604046">
    <property type="component" value="Unassembled WGS sequence"/>
</dbReference>
<dbReference type="EMBL" id="CAJNDS010002812">
    <property type="protein sequence ID" value="CAE7606607.1"/>
    <property type="molecule type" value="Genomic_DNA"/>
</dbReference>
<evidence type="ECO:0000256" key="1">
    <source>
        <dbReference type="SAM" id="MobiDB-lite"/>
    </source>
</evidence>
<evidence type="ECO:0000313" key="2">
    <source>
        <dbReference type="EMBL" id="CAE7232276.1"/>
    </source>
</evidence>
<comment type="caution">
    <text evidence="3">The sequence shown here is derived from an EMBL/GenBank/DDBJ whole genome shotgun (WGS) entry which is preliminary data.</text>
</comment>
<sequence>MAPNAAKRAAPPTAPPLRRVSGRKAPPATDQQQNSAAAEAPGLPIASNPERQLLVDNIMIPMNKILKEMSDRDVQPVSHAGVQAFDKDNFAASMRDDASYTCHVPLHWIGLAVDHDDMWPAYGTIVRAFEQKFVVPHTGKVVPATYGTSVVRAVSKSEAPKPGTYEMLDNGTFRYAFMYGFCRAVEAQDEELIAEFQACALRFPVSFEFLPDEDAKAVRKIQCDVDRKADVIFAGLHGYKVIKVYAGIQKSLRDRNLPCQASHIYDYLISVRWQHDDKPDSRKIEQHLKINGRLTPETIEMLDCCESWFGQKHVLASVTALDTVMARTSCKQPELQGRLLNWCVEGILVKQLRGELKASSQESSGKDALRSLTAGLLFVRRLVYYVRQKFNDKILDVFLSWRAFHAAYPKGKPLKFGQKNVSSGARLLFH</sequence>
<proteinExistence type="predicted"/>
<reference evidence="3" key="1">
    <citation type="submission" date="2021-02" db="EMBL/GenBank/DDBJ databases">
        <authorList>
            <person name="Dougan E. K."/>
            <person name="Rhodes N."/>
            <person name="Thang M."/>
            <person name="Chan C."/>
        </authorList>
    </citation>
    <scope>NUCLEOTIDE SEQUENCE</scope>
</reference>
<name>A0A812V2Z9_9DINO</name>
<gene>
    <name evidence="3" type="primary">Nek5</name>
    <name evidence="3" type="ORF">SNAT2548_LOCUS34493</name>
    <name evidence="2" type="ORF">SNAT2548_LOCUS9593</name>
</gene>
<protein>
    <submittedName>
        <fullName evidence="3">Nek5 protein</fullName>
    </submittedName>
</protein>
<keyword evidence="4" id="KW-1185">Reference proteome</keyword>
<dbReference type="AlphaFoldDB" id="A0A812V2Z9"/>
<feature type="compositionally biased region" description="Low complexity" evidence="1">
    <location>
        <begin position="1"/>
        <end position="11"/>
    </location>
</feature>
<feature type="region of interest" description="Disordered" evidence="1">
    <location>
        <begin position="1"/>
        <end position="45"/>
    </location>
</feature>
<evidence type="ECO:0000313" key="3">
    <source>
        <dbReference type="EMBL" id="CAE7606607.1"/>
    </source>
</evidence>
<evidence type="ECO:0000313" key="4">
    <source>
        <dbReference type="Proteomes" id="UP000604046"/>
    </source>
</evidence>